<evidence type="ECO:0000313" key="3">
    <source>
        <dbReference type="Proteomes" id="UP001430848"/>
    </source>
</evidence>
<feature type="region of interest" description="Disordered" evidence="1">
    <location>
        <begin position="1"/>
        <end position="20"/>
    </location>
</feature>
<evidence type="ECO:0000256" key="1">
    <source>
        <dbReference type="SAM" id="MobiDB-lite"/>
    </source>
</evidence>
<feature type="compositionally biased region" description="Basic residues" evidence="1">
    <location>
        <begin position="1"/>
        <end position="11"/>
    </location>
</feature>
<proteinExistence type="predicted"/>
<name>A0ABR1PCF5_DIAER</name>
<gene>
    <name evidence="2" type="ORF">SLS63_004855</name>
</gene>
<organism evidence="2 3">
    <name type="scientific">Diaporthe eres</name>
    <name type="common">Phomopsis oblonga</name>
    <dbReference type="NCBI Taxonomy" id="83184"/>
    <lineage>
        <taxon>Eukaryota</taxon>
        <taxon>Fungi</taxon>
        <taxon>Dikarya</taxon>
        <taxon>Ascomycota</taxon>
        <taxon>Pezizomycotina</taxon>
        <taxon>Sordariomycetes</taxon>
        <taxon>Sordariomycetidae</taxon>
        <taxon>Diaporthales</taxon>
        <taxon>Diaporthaceae</taxon>
        <taxon>Diaporthe</taxon>
        <taxon>Diaporthe eres species complex</taxon>
    </lineage>
</organism>
<protein>
    <submittedName>
        <fullName evidence="2">Uncharacterized protein</fullName>
    </submittedName>
</protein>
<accession>A0ABR1PCF5</accession>
<sequence length="364" mass="40058">MPAAAKRKTTAKKGGSTSKKARVDLNEDQYYQGVNHSEFGSGFGCGSYLLGTPHFTFQSPVDGLMRFEVHSGMEGPGTGGFRLCVSCEDAEGTVDSPIFMVPFQHVEQFIMIDEPMPKKSTKSTKQAYRAIIIPTAAVGASALRKTYPKVISFTLPDQKAGTDFKGIFGEAADDPDETYRTLVTRVFNEQLAPFEKSVIDISSAAATKDAGTRLTCDAVLKQESSPPEKPVRGKLFFLETGILFHSETAALYLTAESTPAAFLVSNYEPSSKRPGPVNLTFVCPTSEPYYEKAQESEQSAPKQDKTSEPLFISFHDISLDMSDAISQYAKRHGIKLDEVEQDWYSLKQDQPMTGWMPRGMMSRT</sequence>
<dbReference type="EMBL" id="JAKNSF020000019">
    <property type="protein sequence ID" value="KAK7732600.1"/>
    <property type="molecule type" value="Genomic_DNA"/>
</dbReference>
<evidence type="ECO:0000313" key="2">
    <source>
        <dbReference type="EMBL" id="KAK7732600.1"/>
    </source>
</evidence>
<dbReference type="Proteomes" id="UP001430848">
    <property type="component" value="Unassembled WGS sequence"/>
</dbReference>
<keyword evidence="3" id="KW-1185">Reference proteome</keyword>
<reference evidence="2 3" key="1">
    <citation type="submission" date="2024-02" db="EMBL/GenBank/DDBJ databases">
        <title>De novo assembly and annotation of 12 fungi associated with fruit tree decline syndrome in Ontario, Canada.</title>
        <authorList>
            <person name="Sulman M."/>
            <person name="Ellouze W."/>
            <person name="Ilyukhin E."/>
        </authorList>
    </citation>
    <scope>NUCLEOTIDE SEQUENCE [LARGE SCALE GENOMIC DNA]</scope>
    <source>
        <strain evidence="2 3">M169</strain>
    </source>
</reference>
<comment type="caution">
    <text evidence="2">The sequence shown here is derived from an EMBL/GenBank/DDBJ whole genome shotgun (WGS) entry which is preliminary data.</text>
</comment>